<dbReference type="InterPro" id="IPR052155">
    <property type="entry name" value="Biofilm_reg_signaling"/>
</dbReference>
<keyword evidence="3" id="KW-1133">Transmembrane helix</keyword>
<feature type="transmembrane region" description="Helical" evidence="3">
    <location>
        <begin position="264"/>
        <end position="286"/>
    </location>
</feature>
<feature type="domain" description="GGDEF" evidence="6">
    <location>
        <begin position="373"/>
        <end position="504"/>
    </location>
</feature>
<dbReference type="PANTHER" id="PTHR44757">
    <property type="entry name" value="DIGUANYLATE CYCLASE DGCP"/>
    <property type="match status" value="1"/>
</dbReference>
<dbReference type="SUPFAM" id="SSF158472">
    <property type="entry name" value="HAMP domain-like"/>
    <property type="match status" value="1"/>
</dbReference>
<dbReference type="CDD" id="cd06225">
    <property type="entry name" value="HAMP"/>
    <property type="match status" value="1"/>
</dbReference>
<dbReference type="CDD" id="cd01949">
    <property type="entry name" value="GGDEF"/>
    <property type="match status" value="1"/>
</dbReference>
<evidence type="ECO:0000259" key="6">
    <source>
        <dbReference type="PROSITE" id="PS50887"/>
    </source>
</evidence>
<dbReference type="InterPro" id="IPR035919">
    <property type="entry name" value="EAL_sf"/>
</dbReference>
<dbReference type="Gene3D" id="3.20.20.450">
    <property type="entry name" value="EAL domain"/>
    <property type="match status" value="1"/>
</dbReference>
<dbReference type="PROSITE" id="PS50883">
    <property type="entry name" value="EAL"/>
    <property type="match status" value="1"/>
</dbReference>
<dbReference type="GO" id="GO:0007165">
    <property type="term" value="P:signal transduction"/>
    <property type="evidence" value="ECO:0007669"/>
    <property type="project" value="InterPro"/>
</dbReference>
<accession>A0A939DNW7</accession>
<dbReference type="SMART" id="SM00304">
    <property type="entry name" value="HAMP"/>
    <property type="match status" value="1"/>
</dbReference>
<proteinExistence type="predicted"/>
<dbReference type="FunFam" id="3.20.20.450:FF:000001">
    <property type="entry name" value="Cyclic di-GMP phosphodiesterase yahA"/>
    <property type="match status" value="1"/>
</dbReference>
<dbReference type="InterPro" id="IPR029787">
    <property type="entry name" value="Nucleotide_cyclase"/>
</dbReference>
<keyword evidence="3" id="KW-0812">Transmembrane</keyword>
<gene>
    <name evidence="7" type="ORF">J0A66_10130</name>
</gene>
<evidence type="ECO:0000256" key="1">
    <source>
        <dbReference type="ARBA" id="ARBA00012282"/>
    </source>
</evidence>
<organism evidence="7 8">
    <name type="scientific">Bowmanella dokdonensis</name>
    <dbReference type="NCBI Taxonomy" id="751969"/>
    <lineage>
        <taxon>Bacteria</taxon>
        <taxon>Pseudomonadati</taxon>
        <taxon>Pseudomonadota</taxon>
        <taxon>Gammaproteobacteria</taxon>
        <taxon>Alteromonadales</taxon>
        <taxon>Alteromonadaceae</taxon>
        <taxon>Bowmanella</taxon>
    </lineage>
</organism>
<dbReference type="InterPro" id="IPR000160">
    <property type="entry name" value="GGDEF_dom"/>
</dbReference>
<dbReference type="PANTHER" id="PTHR44757:SF2">
    <property type="entry name" value="BIOFILM ARCHITECTURE MAINTENANCE PROTEIN MBAA"/>
    <property type="match status" value="1"/>
</dbReference>
<evidence type="ECO:0000313" key="8">
    <source>
        <dbReference type="Proteomes" id="UP000664654"/>
    </source>
</evidence>
<evidence type="ECO:0000259" key="4">
    <source>
        <dbReference type="PROSITE" id="PS50883"/>
    </source>
</evidence>
<evidence type="ECO:0000256" key="2">
    <source>
        <dbReference type="ARBA" id="ARBA00022636"/>
    </source>
</evidence>
<dbReference type="GO" id="GO:0016020">
    <property type="term" value="C:membrane"/>
    <property type="evidence" value="ECO:0007669"/>
    <property type="project" value="InterPro"/>
</dbReference>
<name>A0A939DNW7_9ALTE</name>
<dbReference type="Gene3D" id="6.10.340.10">
    <property type="match status" value="1"/>
</dbReference>
<dbReference type="Pfam" id="PF00672">
    <property type="entry name" value="HAMP"/>
    <property type="match status" value="1"/>
</dbReference>
<protein>
    <recommendedName>
        <fullName evidence="1">cyclic-guanylate-specific phosphodiesterase</fullName>
        <ecNumber evidence="1">3.1.4.52</ecNumber>
    </recommendedName>
</protein>
<dbReference type="EC" id="3.1.4.52" evidence="1"/>
<dbReference type="InterPro" id="IPR003660">
    <property type="entry name" value="HAMP_dom"/>
</dbReference>
<dbReference type="Pfam" id="PF00563">
    <property type="entry name" value="EAL"/>
    <property type="match status" value="1"/>
</dbReference>
<dbReference type="PROSITE" id="PS50885">
    <property type="entry name" value="HAMP"/>
    <property type="match status" value="1"/>
</dbReference>
<reference evidence="7" key="1">
    <citation type="submission" date="2021-03" db="EMBL/GenBank/DDBJ databases">
        <title>novel species isolated from a fishpond in China.</title>
        <authorList>
            <person name="Lu H."/>
            <person name="Cai Z."/>
        </authorList>
    </citation>
    <scope>NUCLEOTIDE SEQUENCE</scope>
    <source>
        <strain evidence="7">JCM 30855</strain>
    </source>
</reference>
<evidence type="ECO:0000313" key="7">
    <source>
        <dbReference type="EMBL" id="MBN7825580.1"/>
    </source>
</evidence>
<feature type="domain" description="HAMP" evidence="5">
    <location>
        <begin position="288"/>
        <end position="340"/>
    </location>
</feature>
<comment type="caution">
    <text evidence="7">The sequence shown here is derived from an EMBL/GenBank/DDBJ whole genome shotgun (WGS) entry which is preliminary data.</text>
</comment>
<dbReference type="SUPFAM" id="SSF55073">
    <property type="entry name" value="Nucleotide cyclase"/>
    <property type="match status" value="1"/>
</dbReference>
<dbReference type="Pfam" id="PF00990">
    <property type="entry name" value="GGDEF"/>
    <property type="match status" value="1"/>
</dbReference>
<keyword evidence="2" id="KW-0973">c-di-GMP</keyword>
<feature type="domain" description="EAL" evidence="4">
    <location>
        <begin position="513"/>
        <end position="766"/>
    </location>
</feature>
<dbReference type="SUPFAM" id="SSF141868">
    <property type="entry name" value="EAL domain-like"/>
    <property type="match status" value="1"/>
</dbReference>
<dbReference type="AlphaFoldDB" id="A0A939DNW7"/>
<dbReference type="Gene3D" id="3.30.70.270">
    <property type="match status" value="1"/>
</dbReference>
<evidence type="ECO:0000259" key="5">
    <source>
        <dbReference type="PROSITE" id="PS50885"/>
    </source>
</evidence>
<dbReference type="Proteomes" id="UP000664654">
    <property type="component" value="Unassembled WGS sequence"/>
</dbReference>
<dbReference type="EMBL" id="JAFKCV010000004">
    <property type="protein sequence ID" value="MBN7825580.1"/>
    <property type="molecule type" value="Genomic_DNA"/>
</dbReference>
<keyword evidence="3" id="KW-0472">Membrane</keyword>
<dbReference type="NCBIfam" id="TIGR00254">
    <property type="entry name" value="GGDEF"/>
    <property type="match status" value="1"/>
</dbReference>
<evidence type="ECO:0000256" key="3">
    <source>
        <dbReference type="SAM" id="Phobius"/>
    </source>
</evidence>
<dbReference type="SMART" id="SM00052">
    <property type="entry name" value="EAL"/>
    <property type="match status" value="1"/>
</dbReference>
<dbReference type="CDD" id="cd01948">
    <property type="entry name" value="EAL"/>
    <property type="match status" value="1"/>
</dbReference>
<sequence>MLAVFLLILAIIVAVTLVTVQTATYRHSTGQVLSHANTSAIVVRDKMLNRANQLMAALDTHSKDFSTKQLIAGGSQDPESLRYALDNHRQRMDADLVWVLDASGQLMASTAGLPATALELAPQQASQRGLHWFALAGEYFLVKAVPVKFVESSPKANAWLLAAIEAPRLISDELVTLTDMQISLFSPPPEQRLIATTFAGPLAERLTADRLLWNDELNLMNLGNEGDLEEYIYTIEPLGEEGQAPLSLLLASVADRAYLSYNSLLGQLVFILAASAILALVAAIIISNGITRPLIKLVNVTNKISRGQYVEAVPDSTTSEISSLSQAIGNMQQGIKQRELEIQQLAYFDSLTGLPNRNQFTTHLEQLIDSEQTQAAVLMMDLDRFKDINDTLGHSIGDQLLKQIALRLANLELNNLFPARLGGDEFGLIWLCHEPQEARYLAEVVVAIFDQPFELQTLRLELDASVGVACFPQDGQDPAGLMQCADIAMYSCKGHHHAFALYRPELNKHSMQRLSLMSELRGALAEGQLQLYYQPKLALADGRVVGVECLVRWIHPVHGFIPPDQFIPLAEQTGAIRELTHWALRYALKQQKQWADAGHHLSVAVNISPLDLVDMQLPRHVADLFREFNPDPASLTLEVTESAVMNDPQAAIDALTTLRDMGVILSIDDFGTGYSSMAQLKNMPVHELKIDKAFVLDVANNSGDKAMVKTLVTLAQMLGLDTVAEGVEDQHAMDYLSEIGCHKVQGFYLSKPLPADQFTPWLDKYLAVSQEQDA</sequence>
<dbReference type="InterPro" id="IPR001633">
    <property type="entry name" value="EAL_dom"/>
</dbReference>
<dbReference type="InterPro" id="IPR043128">
    <property type="entry name" value="Rev_trsase/Diguanyl_cyclase"/>
</dbReference>
<keyword evidence="8" id="KW-1185">Reference proteome</keyword>
<dbReference type="SMART" id="SM00267">
    <property type="entry name" value="GGDEF"/>
    <property type="match status" value="1"/>
</dbReference>
<dbReference type="GO" id="GO:0071111">
    <property type="term" value="F:cyclic-guanylate-specific phosphodiesterase activity"/>
    <property type="evidence" value="ECO:0007669"/>
    <property type="project" value="UniProtKB-EC"/>
</dbReference>
<dbReference type="PROSITE" id="PS50887">
    <property type="entry name" value="GGDEF"/>
    <property type="match status" value="1"/>
</dbReference>